<protein>
    <submittedName>
        <fullName evidence="1">Uncharacterized protein</fullName>
    </submittedName>
</protein>
<dbReference type="Proteomes" id="UP001163603">
    <property type="component" value="Chromosome 8"/>
</dbReference>
<accession>A0ACC0Y4G8</accession>
<evidence type="ECO:0000313" key="1">
    <source>
        <dbReference type="EMBL" id="KAJ0030156.1"/>
    </source>
</evidence>
<organism evidence="1 2">
    <name type="scientific">Pistacia integerrima</name>
    <dbReference type="NCBI Taxonomy" id="434235"/>
    <lineage>
        <taxon>Eukaryota</taxon>
        <taxon>Viridiplantae</taxon>
        <taxon>Streptophyta</taxon>
        <taxon>Embryophyta</taxon>
        <taxon>Tracheophyta</taxon>
        <taxon>Spermatophyta</taxon>
        <taxon>Magnoliopsida</taxon>
        <taxon>eudicotyledons</taxon>
        <taxon>Gunneridae</taxon>
        <taxon>Pentapetalae</taxon>
        <taxon>rosids</taxon>
        <taxon>malvids</taxon>
        <taxon>Sapindales</taxon>
        <taxon>Anacardiaceae</taxon>
        <taxon>Pistacia</taxon>
    </lineage>
</organism>
<name>A0ACC0Y4G8_9ROSI</name>
<comment type="caution">
    <text evidence="1">The sequence shown here is derived from an EMBL/GenBank/DDBJ whole genome shotgun (WGS) entry which is preliminary data.</text>
</comment>
<sequence>MKKVCWPYFDPDFHNFPERIYGPTCRVTIDNESLEESTVVKVDSVNKQGLLLELVQVLTDLNLTITKGYISSDAGWFMDVFHVQDQHGNKLIDQKLIDNIRQAIGTTSETTIGSAMPKTYANKAVYEPQHPSEHTAIEMTGTDRPGLFSEISAALAQLHCNIVEAHAWSHNDRLACVAYVSDQSTDSPIADPNRLALIEYHLTNVLRATAEKNPSETHINPVPQEVKSPGRDGTKTDVERRLHQLMLSVRDFDRPDEPMSPTNVIGLGSNGDEEGGRKTLVSIESCDEKGYSIVSVECKDRPRLMFDTVCTLTDMQYVVFHASVGSRTGYAFQEYFIRHLDGYALNTESEKERVIKCLEAAIERRVCEGVRLELSAANRVGLLSDITRVLRENGLAVVRADVATQGEKSVHAFYLRDISGNEVDMDFVESMKKEMGPIDVEVKNERRRTSTQTPTSPAERSRFSFGYLLKSHIERFSQNFVPIK</sequence>
<proteinExistence type="predicted"/>
<gene>
    <name evidence="1" type="ORF">Pint_12432</name>
</gene>
<dbReference type="EMBL" id="CM047743">
    <property type="protein sequence ID" value="KAJ0030156.1"/>
    <property type="molecule type" value="Genomic_DNA"/>
</dbReference>
<keyword evidence="2" id="KW-1185">Reference proteome</keyword>
<evidence type="ECO:0000313" key="2">
    <source>
        <dbReference type="Proteomes" id="UP001163603"/>
    </source>
</evidence>
<reference evidence="2" key="1">
    <citation type="journal article" date="2023" name="G3 (Bethesda)">
        <title>Genome assembly and association tests identify interacting loci associated with vigor, precocity, and sex in interspecific pistachio rootstocks.</title>
        <authorList>
            <person name="Palmer W."/>
            <person name="Jacygrad E."/>
            <person name="Sagayaradj S."/>
            <person name="Cavanaugh K."/>
            <person name="Han R."/>
            <person name="Bertier L."/>
            <person name="Beede B."/>
            <person name="Kafkas S."/>
            <person name="Golino D."/>
            <person name="Preece J."/>
            <person name="Michelmore R."/>
        </authorList>
    </citation>
    <scope>NUCLEOTIDE SEQUENCE [LARGE SCALE GENOMIC DNA]</scope>
</reference>